<reference evidence="1 2" key="1">
    <citation type="submission" date="2018-11" db="EMBL/GenBank/DDBJ databases">
        <title>Proposal to divide the Flavobacteriaceae and reorganize its genera based on Amino Acid Identity values calculated from whole genome sequences.</title>
        <authorList>
            <person name="Nicholson A.C."/>
            <person name="Gulvik C.A."/>
            <person name="Whitney A.M."/>
            <person name="Humrighouse B.W."/>
            <person name="Bell M."/>
            <person name="Holmes B."/>
            <person name="Steigerwalt A.G."/>
            <person name="Villarma A."/>
            <person name="Sheth M."/>
            <person name="Batra D."/>
            <person name="Pryor J."/>
            <person name="Bernardet J.-F."/>
            <person name="Hugo C."/>
            <person name="Kampfer P."/>
            <person name="Newman J."/>
            <person name="McQuiston J.R."/>
        </authorList>
    </citation>
    <scope>NUCLEOTIDE SEQUENCE [LARGE SCALE GENOMIC DNA]</scope>
    <source>
        <strain evidence="1 2">H5559</strain>
    </source>
</reference>
<dbReference type="Proteomes" id="UP000269015">
    <property type="component" value="Chromosome"/>
</dbReference>
<dbReference type="Pfam" id="PF16266">
    <property type="entry name" value="DUF4919"/>
    <property type="match status" value="1"/>
</dbReference>
<sequence>MNTKAFFTLLFVGLLTIIQAQKPELKGPDYSSIQKNIEDKNSEFYYPILLKRLKENDPSLTGSEYRHLYFGYTFQKGYKPYKTGKKAEEVSKYYRGEGISEKDLSKGIQLFRDVLDENPMDLRAMNYLAYLYHLNKDDATAEKIAGSFHGLLNAILTSGDGLQCETGFHVISVTDEYVVLNRFQMESASQSSNSKCDYHQFEQGKYKIPGFYFNISRFYGKILD</sequence>
<dbReference type="RefSeq" id="WP_061084222.1">
    <property type="nucleotide sequence ID" value="NZ_CP033930.1"/>
</dbReference>
<name>A0AAD1DXP2_CHRID</name>
<accession>A0AAD1DXP2</accession>
<evidence type="ECO:0000313" key="1">
    <source>
        <dbReference type="EMBL" id="AZB20534.1"/>
    </source>
</evidence>
<dbReference type="AlphaFoldDB" id="A0AAD1DXP2"/>
<dbReference type="EMBL" id="CP033930">
    <property type="protein sequence ID" value="AZB20534.1"/>
    <property type="molecule type" value="Genomic_DNA"/>
</dbReference>
<organism evidence="1 2">
    <name type="scientific">Chryseobacterium indologenes</name>
    <name type="common">Flavobacterium indologenes</name>
    <dbReference type="NCBI Taxonomy" id="253"/>
    <lineage>
        <taxon>Bacteria</taxon>
        <taxon>Pseudomonadati</taxon>
        <taxon>Bacteroidota</taxon>
        <taxon>Flavobacteriia</taxon>
        <taxon>Flavobacteriales</taxon>
        <taxon>Weeksellaceae</taxon>
        <taxon>Chryseobacterium group</taxon>
        <taxon>Chryseobacterium</taxon>
    </lineage>
</organism>
<protein>
    <submittedName>
        <fullName evidence="1">DUF4919 domain-containing protein</fullName>
    </submittedName>
</protein>
<gene>
    <name evidence="1" type="ORF">EG352_12115</name>
</gene>
<proteinExistence type="predicted"/>
<evidence type="ECO:0000313" key="2">
    <source>
        <dbReference type="Proteomes" id="UP000269015"/>
    </source>
</evidence>
<dbReference type="InterPro" id="IPR032578">
    <property type="entry name" value="DUF4919"/>
</dbReference>